<protein>
    <submittedName>
        <fullName evidence="6">Putative aldehyde dehydrogenase AldA</fullName>
    </submittedName>
</protein>
<accession>A0A7I7T7U6</accession>
<organism evidence="6 7">
    <name type="scientific">Mycolicibacterium helvum</name>
    <dbReference type="NCBI Taxonomy" id="1534349"/>
    <lineage>
        <taxon>Bacteria</taxon>
        <taxon>Bacillati</taxon>
        <taxon>Actinomycetota</taxon>
        <taxon>Actinomycetes</taxon>
        <taxon>Mycobacteriales</taxon>
        <taxon>Mycobacteriaceae</taxon>
        <taxon>Mycolicibacterium</taxon>
    </lineage>
</organism>
<dbReference type="FunFam" id="3.40.605.10:FF:000007">
    <property type="entry name" value="NAD/NADP-dependent betaine aldehyde dehydrogenase"/>
    <property type="match status" value="1"/>
</dbReference>
<dbReference type="PANTHER" id="PTHR42804:SF1">
    <property type="entry name" value="ALDEHYDE DEHYDROGENASE-RELATED"/>
    <property type="match status" value="1"/>
</dbReference>
<dbReference type="PROSITE" id="PS00687">
    <property type="entry name" value="ALDEHYDE_DEHYDR_GLU"/>
    <property type="match status" value="1"/>
</dbReference>
<dbReference type="Pfam" id="PF00171">
    <property type="entry name" value="Aldedh"/>
    <property type="match status" value="1"/>
</dbReference>
<evidence type="ECO:0000313" key="7">
    <source>
        <dbReference type="Proteomes" id="UP000467148"/>
    </source>
</evidence>
<dbReference type="PANTHER" id="PTHR42804">
    <property type="entry name" value="ALDEHYDE DEHYDROGENASE"/>
    <property type="match status" value="1"/>
</dbReference>
<proteinExistence type="inferred from homology"/>
<evidence type="ECO:0000256" key="4">
    <source>
        <dbReference type="RuleBase" id="RU003345"/>
    </source>
</evidence>
<dbReference type="Gene3D" id="3.40.309.10">
    <property type="entry name" value="Aldehyde Dehydrogenase, Chain A, domain 2"/>
    <property type="match status" value="1"/>
</dbReference>
<keyword evidence="7" id="KW-1185">Reference proteome</keyword>
<feature type="active site" evidence="3">
    <location>
        <position position="263"/>
    </location>
</feature>
<dbReference type="Gene3D" id="3.40.605.10">
    <property type="entry name" value="Aldehyde Dehydrogenase, Chain A, domain 1"/>
    <property type="match status" value="1"/>
</dbReference>
<dbReference type="InterPro" id="IPR015590">
    <property type="entry name" value="Aldehyde_DH_dom"/>
</dbReference>
<comment type="similarity">
    <text evidence="1 4">Belongs to the aldehyde dehydrogenase family.</text>
</comment>
<dbReference type="SUPFAM" id="SSF53720">
    <property type="entry name" value="ALDH-like"/>
    <property type="match status" value="1"/>
</dbReference>
<dbReference type="InterPro" id="IPR016161">
    <property type="entry name" value="Ald_DH/histidinol_DH"/>
</dbReference>
<sequence>MHVVPGRAGSVVTELLIDGRLVAGGSGTFDTINPATEEPIGSAADGDAADMDSAIGAARSAFDDTDWSRDVALRVHCLRQLRCALNAEIEELRAITVAEVGAPITFTHGSHLQGPVNDLSFPADAAENYSWTTNLGVASPMGFASERSLVREPYGVVGAITPFNFPHQINLAKLGPALAAGNTVVLKPAPETPWCAAHVGRIIAEHTDFPPGVVNIVTSSDPRVGARLSEDARVDMVSFTGSTATGAAVMASAAQTITKVCLELGGKSAFVVLDDADLVRACGAAALAVSRHAGQGCAFTSRLLVPRDRYDDAVEAAAAAMAGVPVGDPSDPATVCGPLISARQRMRVQGYLDLAVAEGGSFACGGGRPAGLSRGYFIAPTVIRGLDNSARTVREEIFGPVLVVLAHDGDDDAIRIANDSPYGLSAAVWGTDPDRTARVAARLRTGTVSVNGGVWYSADAPFGGYKQSGNGREMGLAGFSEYLETKVIATAVDL</sequence>
<dbReference type="KEGG" id="mhev:MHEL_33130"/>
<evidence type="ECO:0000313" key="6">
    <source>
        <dbReference type="EMBL" id="BBY65070.1"/>
    </source>
</evidence>
<evidence type="ECO:0000256" key="1">
    <source>
        <dbReference type="ARBA" id="ARBA00009986"/>
    </source>
</evidence>
<dbReference type="InterPro" id="IPR026460">
    <property type="entry name" value="Aldehyde_dehydrogenase_Rv0768"/>
</dbReference>
<dbReference type="InterPro" id="IPR029510">
    <property type="entry name" value="Ald_DH_CS_GLU"/>
</dbReference>
<dbReference type="GO" id="GO:0016620">
    <property type="term" value="F:oxidoreductase activity, acting on the aldehyde or oxo group of donors, NAD or NADP as acceptor"/>
    <property type="evidence" value="ECO:0007669"/>
    <property type="project" value="InterPro"/>
</dbReference>
<dbReference type="InterPro" id="IPR016162">
    <property type="entry name" value="Ald_DH_N"/>
</dbReference>
<dbReference type="NCBIfam" id="TIGR04284">
    <property type="entry name" value="aldehy_Rv0768"/>
    <property type="match status" value="1"/>
</dbReference>
<evidence type="ECO:0000256" key="3">
    <source>
        <dbReference type="PROSITE-ProRule" id="PRU10007"/>
    </source>
</evidence>
<evidence type="ECO:0000256" key="2">
    <source>
        <dbReference type="ARBA" id="ARBA00023002"/>
    </source>
</evidence>
<feature type="domain" description="Aldehyde dehydrogenase" evidence="5">
    <location>
        <begin position="24"/>
        <end position="488"/>
    </location>
</feature>
<name>A0A7I7T7U6_9MYCO</name>
<dbReference type="InterPro" id="IPR016163">
    <property type="entry name" value="Ald_DH_C"/>
</dbReference>
<evidence type="ECO:0000259" key="5">
    <source>
        <dbReference type="Pfam" id="PF00171"/>
    </source>
</evidence>
<dbReference type="Proteomes" id="UP000467148">
    <property type="component" value="Chromosome"/>
</dbReference>
<reference evidence="6 7" key="1">
    <citation type="journal article" date="2019" name="Emerg. Microbes Infect.">
        <title>Comprehensive subspecies identification of 175 nontuberculous mycobacteria species based on 7547 genomic profiles.</title>
        <authorList>
            <person name="Matsumoto Y."/>
            <person name="Kinjo T."/>
            <person name="Motooka D."/>
            <person name="Nabeya D."/>
            <person name="Jung N."/>
            <person name="Uechi K."/>
            <person name="Horii T."/>
            <person name="Iida T."/>
            <person name="Fujita J."/>
            <person name="Nakamura S."/>
        </authorList>
    </citation>
    <scope>NUCLEOTIDE SEQUENCE [LARGE SCALE GENOMIC DNA]</scope>
    <source>
        <strain evidence="6 7">JCM 30396</strain>
    </source>
</reference>
<dbReference type="EMBL" id="AP022596">
    <property type="protein sequence ID" value="BBY65070.1"/>
    <property type="molecule type" value="Genomic_DNA"/>
</dbReference>
<gene>
    <name evidence="6" type="ORF">MHEL_33130</name>
</gene>
<dbReference type="AlphaFoldDB" id="A0A7I7T7U6"/>
<keyword evidence="2 4" id="KW-0560">Oxidoreductase</keyword>
<dbReference type="CDD" id="cd07089">
    <property type="entry name" value="ALDH_CddD-AldA-like"/>
    <property type="match status" value="1"/>
</dbReference>